<name>A0ABM7L269_9PSED</name>
<dbReference type="InterPro" id="IPR000182">
    <property type="entry name" value="GNAT_dom"/>
</dbReference>
<sequence length="148" mass="16190">MIRTATHDDIPRLVELGTLLHSISSYAKVGFEAEKAGRFLAHLIDDRGGVVFVSEKDGLVVGGLAGGLTDEWFSSELVAYDYSVFVEPAHRNGYIAIKLLRAFETWAKSMGAVRVHMGIGTALHVEGTTRLYEALGFSLFGPMFVKEI</sequence>
<dbReference type="SUPFAM" id="SSF55729">
    <property type="entry name" value="Acyl-CoA N-acyltransferases (Nat)"/>
    <property type="match status" value="1"/>
</dbReference>
<dbReference type="PANTHER" id="PTHR43072">
    <property type="entry name" value="N-ACETYLTRANSFERASE"/>
    <property type="match status" value="1"/>
</dbReference>
<organism evidence="2 3">
    <name type="scientific">Pseudomonas solani</name>
    <dbReference type="NCBI Taxonomy" id="2731552"/>
    <lineage>
        <taxon>Bacteria</taxon>
        <taxon>Pseudomonadati</taxon>
        <taxon>Pseudomonadota</taxon>
        <taxon>Gammaproteobacteria</taxon>
        <taxon>Pseudomonadales</taxon>
        <taxon>Pseudomonadaceae</taxon>
        <taxon>Pseudomonas</taxon>
    </lineage>
</organism>
<dbReference type="Proteomes" id="UP001064896">
    <property type="component" value="Chromosome"/>
</dbReference>
<gene>
    <name evidence="2" type="ORF">PSm6_00020</name>
</gene>
<proteinExistence type="predicted"/>
<dbReference type="Gene3D" id="3.40.630.30">
    <property type="match status" value="1"/>
</dbReference>
<reference evidence="2" key="1">
    <citation type="submission" date="2020-05" db="EMBL/GenBank/DDBJ databases">
        <title>Complete genome sequence of Pseudomonas sp. Sm006.</title>
        <authorList>
            <person name="Takeuchi K."/>
            <person name="Someya N."/>
        </authorList>
    </citation>
    <scope>NUCLEOTIDE SEQUENCE</scope>
    <source>
        <strain evidence="2">Sm006</strain>
    </source>
</reference>
<dbReference type="InterPro" id="IPR016181">
    <property type="entry name" value="Acyl_CoA_acyltransferase"/>
</dbReference>
<dbReference type="CDD" id="cd04301">
    <property type="entry name" value="NAT_SF"/>
    <property type="match status" value="1"/>
</dbReference>
<dbReference type="Pfam" id="PF00583">
    <property type="entry name" value="Acetyltransf_1"/>
    <property type="match status" value="1"/>
</dbReference>
<dbReference type="PROSITE" id="PS51186">
    <property type="entry name" value="GNAT"/>
    <property type="match status" value="1"/>
</dbReference>
<keyword evidence="3" id="KW-1185">Reference proteome</keyword>
<evidence type="ECO:0000313" key="2">
    <source>
        <dbReference type="EMBL" id="BCD83595.1"/>
    </source>
</evidence>
<dbReference type="EMBL" id="AP023081">
    <property type="protein sequence ID" value="BCD83595.1"/>
    <property type="molecule type" value="Genomic_DNA"/>
</dbReference>
<accession>A0ABM7L269</accession>
<evidence type="ECO:0000313" key="3">
    <source>
        <dbReference type="Proteomes" id="UP001064896"/>
    </source>
</evidence>
<dbReference type="RefSeq" id="WP_265169190.1">
    <property type="nucleotide sequence ID" value="NZ_AP023081.1"/>
</dbReference>
<evidence type="ECO:0000259" key="1">
    <source>
        <dbReference type="PROSITE" id="PS51186"/>
    </source>
</evidence>
<feature type="domain" description="N-acetyltransferase" evidence="1">
    <location>
        <begin position="1"/>
        <end position="148"/>
    </location>
</feature>
<protein>
    <recommendedName>
        <fullName evidence="1">N-acetyltransferase domain-containing protein</fullName>
    </recommendedName>
</protein>